<dbReference type="SMART" id="SM00897">
    <property type="entry name" value="FIST"/>
    <property type="match status" value="1"/>
</dbReference>
<reference evidence="3 4" key="1">
    <citation type="journal article" date="2014" name="Front. Genet.">
        <title>Genome and metabolic network of "Candidatus Phaeomarinobacter ectocarpi" Ec32, a new candidate genus of Alphaproteobacteria frequently associated with brown algae.</title>
        <authorList>
            <person name="Dittami S.M."/>
            <person name="Barbeyron T."/>
            <person name="Boyen C."/>
            <person name="Cambefort J."/>
            <person name="Collet G."/>
            <person name="Delage L."/>
            <person name="Gobet A."/>
            <person name="Groisillier A."/>
            <person name="Leblanc C."/>
            <person name="Michel G."/>
            <person name="Scornet D."/>
            <person name="Siegel A."/>
            <person name="Tapia J.E."/>
            <person name="Tonon T."/>
        </authorList>
    </citation>
    <scope>NUCLEOTIDE SEQUENCE [LARGE SCALE GENOMIC DNA]</scope>
    <source>
        <strain evidence="3 4">Ec32</strain>
    </source>
</reference>
<dbReference type="RefSeq" id="WP_043949508.1">
    <property type="nucleotide sequence ID" value="NZ_HG966617.1"/>
</dbReference>
<dbReference type="AlphaFoldDB" id="X5MKI5"/>
<dbReference type="Pfam" id="PF08495">
    <property type="entry name" value="FIST"/>
    <property type="match status" value="1"/>
</dbReference>
<dbReference type="Proteomes" id="UP000032160">
    <property type="component" value="Chromosome I"/>
</dbReference>
<evidence type="ECO:0000313" key="3">
    <source>
        <dbReference type="EMBL" id="CDO58605.1"/>
    </source>
</evidence>
<dbReference type="PANTHER" id="PTHR40252">
    <property type="entry name" value="BLR0328 PROTEIN"/>
    <property type="match status" value="1"/>
</dbReference>
<feature type="domain" description="FIST" evidence="1">
    <location>
        <begin position="25"/>
        <end position="218"/>
    </location>
</feature>
<dbReference type="OrthoDB" id="9770435at2"/>
<protein>
    <submittedName>
        <fullName evidence="3">Uncharacterized conserved protein</fullName>
    </submittedName>
</protein>
<dbReference type="InterPro" id="IPR013702">
    <property type="entry name" value="FIST_domain_N"/>
</dbReference>
<dbReference type="SMART" id="SM01204">
    <property type="entry name" value="FIST_C"/>
    <property type="match status" value="1"/>
</dbReference>
<dbReference type="InterPro" id="IPR019494">
    <property type="entry name" value="FIST_C"/>
</dbReference>
<evidence type="ECO:0000259" key="2">
    <source>
        <dbReference type="SMART" id="SM01204"/>
    </source>
</evidence>
<accession>X5MKI5</accession>
<dbReference type="HOGENOM" id="CLU_052774_2_0_5"/>
<dbReference type="PATRIC" id="fig|1458461.3.peg.390"/>
<dbReference type="PANTHER" id="PTHR40252:SF2">
    <property type="entry name" value="BLR0328 PROTEIN"/>
    <property type="match status" value="1"/>
</dbReference>
<name>X5MKI5_9HYPH</name>
<dbReference type="KEGG" id="pect:BN1012_Phect391"/>
<evidence type="ECO:0000313" key="4">
    <source>
        <dbReference type="Proteomes" id="UP000032160"/>
    </source>
</evidence>
<evidence type="ECO:0000259" key="1">
    <source>
        <dbReference type="SMART" id="SM00897"/>
    </source>
</evidence>
<keyword evidence="4" id="KW-1185">Reference proteome</keyword>
<proteinExistence type="predicted"/>
<organism evidence="3 4">
    <name type="scientific">Candidatus Phaeomarinibacter ectocarpi</name>
    <dbReference type="NCBI Taxonomy" id="1458461"/>
    <lineage>
        <taxon>Bacteria</taxon>
        <taxon>Pseudomonadati</taxon>
        <taxon>Pseudomonadota</taxon>
        <taxon>Alphaproteobacteria</taxon>
        <taxon>Hyphomicrobiales</taxon>
        <taxon>Parvibaculaceae</taxon>
        <taxon>Candidatus Phaeomarinibacter</taxon>
    </lineage>
</organism>
<dbReference type="Pfam" id="PF10442">
    <property type="entry name" value="FIST_C"/>
    <property type="match status" value="1"/>
</dbReference>
<dbReference type="STRING" id="1458461.BN1012_Phect391"/>
<gene>
    <name evidence="3" type="ORF">BN1012_Phect391</name>
</gene>
<dbReference type="EMBL" id="HG966617">
    <property type="protein sequence ID" value="CDO58605.1"/>
    <property type="molecule type" value="Genomic_DNA"/>
</dbReference>
<feature type="domain" description="FIST C-domain" evidence="2">
    <location>
        <begin position="219"/>
        <end position="363"/>
    </location>
</feature>
<sequence>MQSQQLKLHDAATWRPEHQDSPLAHAQVVLAFMDPALGEAAEAIRALQTDFPEADIVACSTGGEILGDEVMEGSAVATALAFDNTPTRLATADVQTSTDSFAAGQSLGMQLADDDLAGIFVISEGLQVNGSELVRGLREKIISSAAITGGLAGDGADFGVTRVGANESLRAGRIAAVGFYGDAVRMSHGNAGGWEEFGPQRRITRSKDNVLYELDGKPALDLYKKYLGDAASELPSSGLLFPLKICRTNNEETADDHDAVRTILGINEEDQSLTFAGDIPEGENAQLMMGNFENLISGAGDAAANAAPRWGCDSKSSIGILVSCIGRKLLLGQRTGEELEAVSDQLNGMPTIGFYSYGELSPHAASGICELHNQTMTITLLGEA</sequence>